<protein>
    <submittedName>
        <fullName evidence="2">Translation initiation inhibitor</fullName>
    </submittedName>
</protein>
<dbReference type="Proteomes" id="UP000214747">
    <property type="component" value="Unassembled WGS sequence"/>
</dbReference>
<dbReference type="Gene3D" id="3.30.1330.40">
    <property type="entry name" value="RutC-like"/>
    <property type="match status" value="1"/>
</dbReference>
<evidence type="ECO:0000313" key="2">
    <source>
        <dbReference type="EMBL" id="OWY36770.1"/>
    </source>
</evidence>
<dbReference type="RefSeq" id="WP_088753453.1">
    <property type="nucleotide sequence ID" value="NZ_NJGV01000001.1"/>
</dbReference>
<dbReference type="InterPro" id="IPR006175">
    <property type="entry name" value="YjgF/YER057c/UK114"/>
</dbReference>
<accession>A0A225SZV6</accession>
<evidence type="ECO:0000313" key="3">
    <source>
        <dbReference type="Proteomes" id="UP000214747"/>
    </source>
</evidence>
<dbReference type="SUPFAM" id="SSF55298">
    <property type="entry name" value="YjgF-like"/>
    <property type="match status" value="1"/>
</dbReference>
<organism evidence="2 3">
    <name type="scientific">Herbaspirillum aquaticum</name>
    <dbReference type="NCBI Taxonomy" id="568783"/>
    <lineage>
        <taxon>Bacteria</taxon>
        <taxon>Pseudomonadati</taxon>
        <taxon>Pseudomonadota</taxon>
        <taxon>Betaproteobacteria</taxon>
        <taxon>Burkholderiales</taxon>
        <taxon>Oxalobacteraceae</taxon>
        <taxon>Herbaspirillum</taxon>
    </lineage>
</organism>
<gene>
    <name evidence="2" type="ORF">CEJ45_01370</name>
</gene>
<dbReference type="GO" id="GO:0019239">
    <property type="term" value="F:deaminase activity"/>
    <property type="evidence" value="ECO:0007669"/>
    <property type="project" value="TreeGrafter"/>
</dbReference>
<comment type="caution">
    <text evidence="2">The sequence shown here is derived from an EMBL/GenBank/DDBJ whole genome shotgun (WGS) entry which is preliminary data.</text>
</comment>
<dbReference type="GO" id="GO:0005829">
    <property type="term" value="C:cytosol"/>
    <property type="evidence" value="ECO:0007669"/>
    <property type="project" value="TreeGrafter"/>
</dbReference>
<reference evidence="2 3" key="1">
    <citation type="journal article" date="2010" name="Int. J. Syst. Evol. Microbiol.">
        <title>Reclassification of Herbaspirillum putei as a later heterotypic synonym of Herbaspirillum huttiense, with the description of H. huttiense subsp. huttiense subsp. nov. and H. huttiense subsp. putei subsp. nov., comb. nov., and description of Herbaspirillum aquaticum sp. nov.</title>
        <authorList>
            <person name="Dobritsa A.P."/>
            <person name="Reddy M.C."/>
            <person name="Samadpour M."/>
        </authorList>
    </citation>
    <scope>NUCLEOTIDE SEQUENCE [LARGE SCALE GENOMIC DNA]</scope>
    <source>
        <strain evidence="2 3">IEH 4430</strain>
    </source>
</reference>
<dbReference type="PANTHER" id="PTHR11803">
    <property type="entry name" value="2-IMINOBUTANOATE/2-IMINOPROPANOATE DEAMINASE RIDA"/>
    <property type="match status" value="1"/>
</dbReference>
<proteinExistence type="inferred from homology"/>
<sequence>MSQRLPQAASPVTVRHVKTDKVPELAAATWSNCLVVGDEVVMSGMTAHPASRQQTLDPYQQTLVVLGKIRDLVEAAGGSVGSITKLVIYVTDIAHKDEVGRARRDFFGTPYPCSTLVAVSALVFPELTVEIDAFARLGADLRQAVAG</sequence>
<dbReference type="PANTHER" id="PTHR11803:SF58">
    <property type="entry name" value="PROTEIN HMF1-RELATED"/>
    <property type="match status" value="1"/>
</dbReference>
<dbReference type="Pfam" id="PF01042">
    <property type="entry name" value="Ribonuc_L-PSP"/>
    <property type="match status" value="1"/>
</dbReference>
<name>A0A225SZV6_9BURK</name>
<evidence type="ECO:0000256" key="1">
    <source>
        <dbReference type="ARBA" id="ARBA00010552"/>
    </source>
</evidence>
<comment type="similarity">
    <text evidence="1">Belongs to the RutC family.</text>
</comment>
<dbReference type="EMBL" id="NJGV01000001">
    <property type="protein sequence ID" value="OWY36770.1"/>
    <property type="molecule type" value="Genomic_DNA"/>
</dbReference>
<dbReference type="AlphaFoldDB" id="A0A225SZV6"/>
<dbReference type="InterPro" id="IPR035959">
    <property type="entry name" value="RutC-like_sf"/>
</dbReference>
<keyword evidence="3" id="KW-1185">Reference proteome</keyword>